<dbReference type="EMBL" id="CP038802">
    <property type="protein sequence ID" value="UTY30057.1"/>
    <property type="molecule type" value="Genomic_DNA"/>
</dbReference>
<keyword evidence="5" id="KW-1185">Reference proteome</keyword>
<evidence type="ECO:0000313" key="1">
    <source>
        <dbReference type="EMBL" id="UTY30057.1"/>
    </source>
</evidence>
<dbReference type="EMBL" id="CP038802">
    <property type="protein sequence ID" value="UTY30059.1"/>
    <property type="molecule type" value="Genomic_DNA"/>
</dbReference>
<evidence type="ECO:0000313" key="4">
    <source>
        <dbReference type="Proteomes" id="UP001058682"/>
    </source>
</evidence>
<evidence type="ECO:0000313" key="3">
    <source>
        <dbReference type="EMBL" id="UTY34917.1"/>
    </source>
</evidence>
<reference evidence="3" key="1">
    <citation type="submission" date="2019-04" db="EMBL/GenBank/DDBJ databases">
        <title>Whole genome sequencing of oral phylogroup 2 treponemes.</title>
        <authorList>
            <person name="Chan Y."/>
            <person name="Zeng H.H."/>
            <person name="Yu X.L."/>
            <person name="Leung W.K."/>
            <person name="Watt R.M."/>
        </authorList>
    </citation>
    <scope>NUCLEOTIDE SEQUENCE</scope>
    <source>
        <strain evidence="3">OMZ 835</strain>
        <strain evidence="1">OMZ 847</strain>
    </source>
</reference>
<proteinExistence type="predicted"/>
<dbReference type="Proteomes" id="UP001058682">
    <property type="component" value="Chromosome"/>
</dbReference>
<protein>
    <submittedName>
        <fullName evidence="3">Uncharacterized protein</fullName>
    </submittedName>
</protein>
<evidence type="ECO:0000313" key="5">
    <source>
        <dbReference type="Proteomes" id="UP001059401"/>
    </source>
</evidence>
<dbReference type="AlphaFoldDB" id="A0AAE9MY03"/>
<name>A0AAE9MY03_9SPIR</name>
<evidence type="ECO:0000313" key="2">
    <source>
        <dbReference type="EMBL" id="UTY30059.1"/>
    </source>
</evidence>
<accession>A0AAE9MY03</accession>
<organism evidence="3 4">
    <name type="scientific">Treponema putidum</name>
    <dbReference type="NCBI Taxonomy" id="221027"/>
    <lineage>
        <taxon>Bacteria</taxon>
        <taxon>Pseudomonadati</taxon>
        <taxon>Spirochaetota</taxon>
        <taxon>Spirochaetia</taxon>
        <taxon>Spirochaetales</taxon>
        <taxon>Treponemataceae</taxon>
        <taxon>Treponema</taxon>
    </lineage>
</organism>
<gene>
    <name evidence="3" type="ORF">E4N74_07605</name>
    <name evidence="1" type="ORF">E4N76_08580</name>
    <name evidence="2" type="ORF">E4N76_08650</name>
</gene>
<dbReference type="Proteomes" id="UP001059401">
    <property type="component" value="Chromosome"/>
</dbReference>
<dbReference type="EMBL" id="CP038804">
    <property type="protein sequence ID" value="UTY34917.1"/>
    <property type="molecule type" value="Genomic_DNA"/>
</dbReference>
<sequence length="31" mass="3870">MKNVHPESDFHNLIQFIKTFLYFTISFKYFL</sequence>